<evidence type="ECO:0000313" key="5">
    <source>
        <dbReference type="EMBL" id="AWR93466.1"/>
    </source>
</evidence>
<dbReference type="GO" id="GO:0004521">
    <property type="term" value="F:RNA endonuclease activity"/>
    <property type="evidence" value="ECO:0007669"/>
    <property type="project" value="TreeGrafter"/>
</dbReference>
<dbReference type="RefSeq" id="WP_110269350.1">
    <property type="nucleotide sequence ID" value="NZ_CP029289.2"/>
</dbReference>
<dbReference type="GO" id="GO:0016787">
    <property type="term" value="F:hydrolase activity"/>
    <property type="evidence" value="ECO:0007669"/>
    <property type="project" value="UniProtKB-KW"/>
</dbReference>
<evidence type="ECO:0000256" key="3">
    <source>
        <dbReference type="ARBA" id="ARBA00022801"/>
    </source>
</evidence>
<evidence type="ECO:0000259" key="4">
    <source>
        <dbReference type="SMART" id="SM00670"/>
    </source>
</evidence>
<keyword evidence="1" id="KW-0540">Nuclease</keyword>
<dbReference type="InterPro" id="IPR033411">
    <property type="entry name" value="Ribonuclease_PIN"/>
</dbReference>
<evidence type="ECO:0000256" key="2">
    <source>
        <dbReference type="ARBA" id="ARBA00022723"/>
    </source>
</evidence>
<sequence length="162" mass="18468">MENVIFDTAGFLAGLENYFDRVYTTPLVMNEVKDYVSRSLLSLASSSGKIIILEPEKRNIDITNNTLRKIGEYSLSKTDISIIALALQLQPSIVFTDDFSVQNILLKLGIKFNSVKLNRSIKYEREYYYVCENCGKVYQRKKESCDICGGKIIKKSKLDSKK</sequence>
<dbReference type="InterPro" id="IPR002716">
    <property type="entry name" value="PIN_dom"/>
</dbReference>
<dbReference type="PANTHER" id="PTHR12814">
    <property type="entry name" value="RNA-BINDING PROTEIN NOB1"/>
    <property type="match status" value="1"/>
</dbReference>
<dbReference type="Pfam" id="PF17146">
    <property type="entry name" value="PIN_6"/>
    <property type="match status" value="1"/>
</dbReference>
<dbReference type="OrthoDB" id="27944at2157"/>
<evidence type="ECO:0000256" key="1">
    <source>
        <dbReference type="ARBA" id="ARBA00022722"/>
    </source>
</evidence>
<keyword evidence="6" id="KW-1185">Reference proteome</keyword>
<organism evidence="5 6">
    <name type="scientific">Acidianus brierleyi</name>
    <dbReference type="NCBI Taxonomy" id="41673"/>
    <lineage>
        <taxon>Archaea</taxon>
        <taxon>Thermoproteota</taxon>
        <taxon>Thermoprotei</taxon>
        <taxon>Sulfolobales</taxon>
        <taxon>Sulfolobaceae</taxon>
        <taxon>Acidianus</taxon>
    </lineage>
</organism>
<dbReference type="SUPFAM" id="SSF88723">
    <property type="entry name" value="PIN domain-like"/>
    <property type="match status" value="1"/>
</dbReference>
<dbReference type="GO" id="GO:0030688">
    <property type="term" value="C:preribosome, small subunit precursor"/>
    <property type="evidence" value="ECO:0007669"/>
    <property type="project" value="TreeGrafter"/>
</dbReference>
<dbReference type="GeneID" id="36830774"/>
<dbReference type="GO" id="GO:0003677">
    <property type="term" value="F:DNA binding"/>
    <property type="evidence" value="ECO:0007669"/>
    <property type="project" value="UniProtKB-KW"/>
</dbReference>
<dbReference type="CDD" id="cd09876">
    <property type="entry name" value="PIN_Nob1-like"/>
    <property type="match status" value="1"/>
</dbReference>
<dbReference type="InterPro" id="IPR029060">
    <property type="entry name" value="PIN-like_dom_sf"/>
</dbReference>
<dbReference type="KEGG" id="abri:DFR85_01420"/>
<reference evidence="5 6" key="1">
    <citation type="submission" date="2018-05" db="EMBL/GenBank/DDBJ databases">
        <title>Complete Genome Sequences of Extremely Thermoacidophilic, Metal-Mobilizing Type-Strain Members of the Archaeal Family Sulfolobaceae: Acidianus brierleyi DSM-1651T, Acidianus sulfidivorans DSM-18786T, Metallosphaera hakonensis DSM-7519T, and Metallosphaera prunae DSM-10039T.</title>
        <authorList>
            <person name="Counts J.A."/>
            <person name="Kelly R.M."/>
        </authorList>
    </citation>
    <scope>NUCLEOTIDE SEQUENCE [LARGE SCALE GENOMIC DNA]</scope>
    <source>
        <strain evidence="5 6">DSM 1651</strain>
    </source>
</reference>
<protein>
    <submittedName>
        <fullName evidence="5">DNA-binding protein</fullName>
    </submittedName>
</protein>
<keyword evidence="2" id="KW-0479">Metal-binding</keyword>
<dbReference type="GO" id="GO:0030490">
    <property type="term" value="P:maturation of SSU-rRNA"/>
    <property type="evidence" value="ECO:0007669"/>
    <property type="project" value="TreeGrafter"/>
</dbReference>
<dbReference type="EMBL" id="CP029289">
    <property type="protein sequence ID" value="AWR93466.1"/>
    <property type="molecule type" value="Genomic_DNA"/>
</dbReference>
<dbReference type="Proteomes" id="UP000248044">
    <property type="component" value="Chromosome"/>
</dbReference>
<evidence type="ECO:0000313" key="6">
    <source>
        <dbReference type="Proteomes" id="UP000248044"/>
    </source>
</evidence>
<dbReference type="AlphaFoldDB" id="A0A2U9IBR0"/>
<dbReference type="InterPro" id="IPR039907">
    <property type="entry name" value="NOB1"/>
</dbReference>
<name>A0A2U9IBR0_9CREN</name>
<proteinExistence type="predicted"/>
<feature type="domain" description="PIN" evidence="4">
    <location>
        <begin position="2"/>
        <end position="103"/>
    </location>
</feature>
<dbReference type="GO" id="GO:0046872">
    <property type="term" value="F:metal ion binding"/>
    <property type="evidence" value="ECO:0007669"/>
    <property type="project" value="UniProtKB-KW"/>
</dbReference>
<keyword evidence="5" id="KW-0238">DNA-binding</keyword>
<dbReference type="Gene3D" id="3.40.50.1010">
    <property type="entry name" value="5'-nuclease"/>
    <property type="match status" value="1"/>
</dbReference>
<keyword evidence="3" id="KW-0378">Hydrolase</keyword>
<gene>
    <name evidence="5" type="ORF">DFR85_01420</name>
</gene>
<dbReference type="PANTHER" id="PTHR12814:SF2">
    <property type="entry name" value="RNA-BINDING PROTEIN NOB1"/>
    <property type="match status" value="1"/>
</dbReference>
<accession>A0A2U9IBR0</accession>
<dbReference type="SMART" id="SM00670">
    <property type="entry name" value="PINc"/>
    <property type="match status" value="1"/>
</dbReference>